<dbReference type="PANTHER" id="PTHR12992:SF11">
    <property type="entry name" value="MITOCHONDRIAL COENZYME A DIPHOSPHATASE NUDT8"/>
    <property type="match status" value="1"/>
</dbReference>
<dbReference type="NCBIfam" id="NF007980">
    <property type="entry name" value="PRK10707.1"/>
    <property type="match status" value="1"/>
</dbReference>
<dbReference type="PANTHER" id="PTHR12992">
    <property type="entry name" value="NUDIX HYDROLASE"/>
    <property type="match status" value="1"/>
</dbReference>
<dbReference type="Proteomes" id="UP001247805">
    <property type="component" value="Unassembled WGS sequence"/>
</dbReference>
<dbReference type="RefSeq" id="WP_316026249.1">
    <property type="nucleotide sequence ID" value="NZ_JAWDIO010000002.1"/>
</dbReference>
<organism evidence="9 10">
    <name type="scientific">Paraglaciecola aquimarina</name>
    <dbReference type="NCBI Taxonomy" id="1235557"/>
    <lineage>
        <taxon>Bacteria</taxon>
        <taxon>Pseudomonadati</taxon>
        <taxon>Pseudomonadota</taxon>
        <taxon>Gammaproteobacteria</taxon>
        <taxon>Alteromonadales</taxon>
        <taxon>Alteromonadaceae</taxon>
        <taxon>Paraglaciecola</taxon>
    </lineage>
</organism>
<evidence type="ECO:0000256" key="3">
    <source>
        <dbReference type="ARBA" id="ARBA00006506"/>
    </source>
</evidence>
<dbReference type="SUPFAM" id="SSF55811">
    <property type="entry name" value="Nudix"/>
    <property type="match status" value="1"/>
</dbReference>
<protein>
    <submittedName>
        <fullName evidence="9">CoA pyrophosphatase</fullName>
    </submittedName>
</protein>
<evidence type="ECO:0000256" key="7">
    <source>
        <dbReference type="ARBA" id="ARBA00023211"/>
    </source>
</evidence>
<dbReference type="Gene3D" id="3.90.79.10">
    <property type="entry name" value="Nucleoside Triphosphate Pyrophosphohydrolase"/>
    <property type="match status" value="1"/>
</dbReference>
<dbReference type="PROSITE" id="PS01293">
    <property type="entry name" value="NUDIX_COA"/>
    <property type="match status" value="1"/>
</dbReference>
<dbReference type="CDD" id="cd03426">
    <property type="entry name" value="NUDIX_CoAse_Nudt7"/>
    <property type="match status" value="1"/>
</dbReference>
<proteinExistence type="inferred from homology"/>
<accession>A0ABU3SXC6</accession>
<evidence type="ECO:0000256" key="2">
    <source>
        <dbReference type="ARBA" id="ARBA00001946"/>
    </source>
</evidence>
<keyword evidence="7" id="KW-0464">Manganese</keyword>
<evidence type="ECO:0000313" key="10">
    <source>
        <dbReference type="Proteomes" id="UP001247805"/>
    </source>
</evidence>
<comment type="cofactor">
    <cofactor evidence="1">
        <name>Mn(2+)</name>
        <dbReference type="ChEBI" id="CHEBI:29035"/>
    </cofactor>
</comment>
<sequence>MNKTQFLTGFINSGSIRYDSDYPLKTLGKPAAVLIPIIQHQDRLTVLFTLRAKHLKHHGGQISFPGGKQEPTDNSLVHTALRETEEEVGIDATRIKVIGNLPLYRTTSQFEVTPYIGFIEHPVDLRLDTNEVDSTFEVPLTYLLDPKNHLTHWVKRNNIQHPVYFIPWQQYNIWGATAAFVRNLSYHFS</sequence>
<dbReference type="InterPro" id="IPR000086">
    <property type="entry name" value="NUDIX_hydrolase_dom"/>
</dbReference>
<dbReference type="PROSITE" id="PS51462">
    <property type="entry name" value="NUDIX"/>
    <property type="match status" value="1"/>
</dbReference>
<evidence type="ECO:0000259" key="8">
    <source>
        <dbReference type="PROSITE" id="PS51462"/>
    </source>
</evidence>
<keyword evidence="10" id="KW-1185">Reference proteome</keyword>
<reference evidence="9 10" key="1">
    <citation type="submission" date="2023-10" db="EMBL/GenBank/DDBJ databases">
        <title>Glaciecola aquimarina strain GGW-M5 nov., isolated from a coastal seawater.</title>
        <authorList>
            <person name="Bayburt H."/>
            <person name="Kim J.M."/>
            <person name="Choi B.J."/>
            <person name="Jeon C.O."/>
        </authorList>
    </citation>
    <scope>NUCLEOTIDE SEQUENCE [LARGE SCALE GENOMIC DNA]</scope>
    <source>
        <strain evidence="9 10">KCTC 32108</strain>
    </source>
</reference>
<dbReference type="Pfam" id="PF00293">
    <property type="entry name" value="NUDIX"/>
    <property type="match status" value="1"/>
</dbReference>
<keyword evidence="5" id="KW-0378">Hydrolase</keyword>
<dbReference type="InterPro" id="IPR015797">
    <property type="entry name" value="NUDIX_hydrolase-like_dom_sf"/>
</dbReference>
<evidence type="ECO:0000256" key="1">
    <source>
        <dbReference type="ARBA" id="ARBA00001936"/>
    </source>
</evidence>
<comment type="cofactor">
    <cofactor evidence="2">
        <name>Mg(2+)</name>
        <dbReference type="ChEBI" id="CHEBI:18420"/>
    </cofactor>
</comment>
<evidence type="ECO:0000256" key="6">
    <source>
        <dbReference type="ARBA" id="ARBA00022842"/>
    </source>
</evidence>
<name>A0ABU3SXC6_9ALTE</name>
<dbReference type="InterPro" id="IPR000059">
    <property type="entry name" value="NUDIX_hydrolase_NudL_CS"/>
</dbReference>
<comment type="similarity">
    <text evidence="3">Belongs to the Nudix hydrolase family. PCD1 subfamily.</text>
</comment>
<evidence type="ECO:0000256" key="4">
    <source>
        <dbReference type="ARBA" id="ARBA00022723"/>
    </source>
</evidence>
<keyword evidence="6" id="KW-0460">Magnesium</keyword>
<dbReference type="EMBL" id="JAWDIO010000002">
    <property type="protein sequence ID" value="MDU0354664.1"/>
    <property type="molecule type" value="Genomic_DNA"/>
</dbReference>
<evidence type="ECO:0000313" key="9">
    <source>
        <dbReference type="EMBL" id="MDU0354664.1"/>
    </source>
</evidence>
<evidence type="ECO:0000256" key="5">
    <source>
        <dbReference type="ARBA" id="ARBA00022801"/>
    </source>
</evidence>
<keyword evidence="4" id="KW-0479">Metal-binding</keyword>
<comment type="caution">
    <text evidence="9">The sequence shown here is derived from an EMBL/GenBank/DDBJ whole genome shotgun (WGS) entry which is preliminary data.</text>
</comment>
<feature type="domain" description="Nudix hydrolase" evidence="8">
    <location>
        <begin position="28"/>
        <end position="160"/>
    </location>
</feature>
<dbReference type="InterPro" id="IPR045121">
    <property type="entry name" value="CoAse"/>
</dbReference>
<gene>
    <name evidence="9" type="ORF">RS130_12715</name>
</gene>